<dbReference type="PANTHER" id="PTHR42921:SF1">
    <property type="entry name" value="ACETOACETYL-COA SYNTHETASE"/>
    <property type="match status" value="1"/>
</dbReference>
<evidence type="ECO:0000256" key="5">
    <source>
        <dbReference type="ARBA" id="ARBA00022840"/>
    </source>
</evidence>
<dbReference type="InterPro" id="IPR042099">
    <property type="entry name" value="ANL_N_sf"/>
</dbReference>
<evidence type="ECO:0000256" key="3">
    <source>
        <dbReference type="ARBA" id="ARBA00022723"/>
    </source>
</evidence>
<evidence type="ECO:0000313" key="10">
    <source>
        <dbReference type="Proteomes" id="UP000028186"/>
    </source>
</evidence>
<dbReference type="GO" id="GO:0030729">
    <property type="term" value="F:acetoacetate-CoA ligase activity"/>
    <property type="evidence" value="ECO:0007669"/>
    <property type="project" value="InterPro"/>
</dbReference>
<dbReference type="GO" id="GO:0006629">
    <property type="term" value="P:lipid metabolic process"/>
    <property type="evidence" value="ECO:0007669"/>
    <property type="project" value="InterPro"/>
</dbReference>
<dbReference type="NCBIfam" id="TIGR01217">
    <property type="entry name" value="ac_ac_CoA_syn"/>
    <property type="match status" value="1"/>
</dbReference>
<dbReference type="CDD" id="cd05943">
    <property type="entry name" value="AACS"/>
    <property type="match status" value="1"/>
</dbReference>
<dbReference type="Gene3D" id="3.30.300.30">
    <property type="match status" value="1"/>
</dbReference>
<feature type="domain" description="AMP-binding enzyme C-terminal" evidence="7">
    <location>
        <begin position="562"/>
        <end position="634"/>
    </location>
</feature>
<dbReference type="NCBIfam" id="NF002937">
    <property type="entry name" value="PRK03584.1"/>
    <property type="match status" value="1"/>
</dbReference>
<dbReference type="InterPro" id="IPR045851">
    <property type="entry name" value="AMP-bd_C_sf"/>
</dbReference>
<keyword evidence="4" id="KW-0547">Nucleotide-binding</keyword>
<dbReference type="eggNOG" id="COG0365">
    <property type="taxonomic scope" value="Bacteria"/>
</dbReference>
<dbReference type="GO" id="GO:0046872">
    <property type="term" value="F:metal ion binding"/>
    <property type="evidence" value="ECO:0007669"/>
    <property type="project" value="UniProtKB-KW"/>
</dbReference>
<dbReference type="InterPro" id="IPR025110">
    <property type="entry name" value="AMP-bd_C"/>
</dbReference>
<dbReference type="EMBL" id="HG938355">
    <property type="protein sequence ID" value="CDN52669.1"/>
    <property type="molecule type" value="Genomic_DNA"/>
</dbReference>
<dbReference type="SUPFAM" id="SSF56801">
    <property type="entry name" value="Acetyl-CoA synthetase-like"/>
    <property type="match status" value="1"/>
</dbReference>
<feature type="domain" description="AMP-dependent synthetase/ligase" evidence="6">
    <location>
        <begin position="126"/>
        <end position="490"/>
    </location>
</feature>
<keyword evidence="5" id="KW-0067">ATP-binding</keyword>
<evidence type="ECO:0000259" key="7">
    <source>
        <dbReference type="Pfam" id="PF13193"/>
    </source>
</evidence>
<evidence type="ECO:0000259" key="8">
    <source>
        <dbReference type="Pfam" id="PF16177"/>
    </source>
</evidence>
<reference evidence="10" key="1">
    <citation type="journal article" date="2014" name="BMC Genomics">
        <title>Genome sequencing of two Neorhizobium galegae strains reveals a noeT gene responsible for the unusual acetylation of the nodulation factors.</title>
        <authorList>
            <person name="Osterman J."/>
            <person name="Marsh J."/>
            <person name="Laine P.K."/>
            <person name="Zeng Z."/>
            <person name="Alatalo E."/>
            <person name="Sullivan J.T."/>
            <person name="Young J.P."/>
            <person name="Thomas-Oates J."/>
            <person name="Paulin L."/>
            <person name="Lindstrom K."/>
        </authorList>
    </citation>
    <scope>NUCLEOTIDE SEQUENCE [LARGE SCALE GENOMIC DNA]</scope>
    <source>
        <strain evidence="10">HAMBI 1141</strain>
    </source>
</reference>
<dbReference type="HOGENOM" id="CLU_000022_3_3_5"/>
<dbReference type="InterPro" id="IPR005914">
    <property type="entry name" value="Acac_CoA_synth"/>
</dbReference>
<evidence type="ECO:0000259" key="6">
    <source>
        <dbReference type="Pfam" id="PF00501"/>
    </source>
</evidence>
<dbReference type="KEGG" id="ngl:RG1141_CH03040"/>
<feature type="domain" description="Acetyl-coenzyme A synthetase N-terminal" evidence="8">
    <location>
        <begin position="60"/>
        <end position="115"/>
    </location>
</feature>
<evidence type="ECO:0000256" key="4">
    <source>
        <dbReference type="ARBA" id="ARBA00022741"/>
    </source>
</evidence>
<keyword evidence="3" id="KW-0479">Metal-binding</keyword>
<proteinExistence type="inferred from homology"/>
<evidence type="ECO:0000256" key="1">
    <source>
        <dbReference type="ARBA" id="ARBA00006432"/>
    </source>
</evidence>
<dbReference type="Pfam" id="PF13193">
    <property type="entry name" value="AMP-binding_C"/>
    <property type="match status" value="1"/>
</dbReference>
<evidence type="ECO:0000313" key="9">
    <source>
        <dbReference type="EMBL" id="CDN52669.1"/>
    </source>
</evidence>
<dbReference type="GO" id="GO:0005524">
    <property type="term" value="F:ATP binding"/>
    <property type="evidence" value="ECO:0007669"/>
    <property type="project" value="UniProtKB-KW"/>
</dbReference>
<dbReference type="PANTHER" id="PTHR42921">
    <property type="entry name" value="ACETOACETYL-COA SYNTHETASE"/>
    <property type="match status" value="1"/>
</dbReference>
<keyword evidence="2" id="KW-0436">Ligase</keyword>
<dbReference type="Pfam" id="PF16177">
    <property type="entry name" value="ACAS_N"/>
    <property type="match status" value="1"/>
</dbReference>
<dbReference type="PATRIC" id="fig|1028801.3.peg.298"/>
<dbReference type="InterPro" id="IPR020845">
    <property type="entry name" value="AMP-binding_CS"/>
</dbReference>
<comment type="similarity">
    <text evidence="1">Belongs to the ATP-dependent AMP-binding enzyme family.</text>
</comment>
<dbReference type="InterPro" id="IPR000873">
    <property type="entry name" value="AMP-dep_synth/lig_dom"/>
</dbReference>
<accession>A0A068T3L2</accession>
<dbReference type="Pfam" id="PF00501">
    <property type="entry name" value="AMP-binding"/>
    <property type="match status" value="1"/>
</dbReference>
<organism evidence="9 10">
    <name type="scientific">Neorhizobium galegae bv. officinalis bv. officinalis str. HAMBI 1141</name>
    <dbReference type="NCBI Taxonomy" id="1028801"/>
    <lineage>
        <taxon>Bacteria</taxon>
        <taxon>Pseudomonadati</taxon>
        <taxon>Pseudomonadota</taxon>
        <taxon>Alphaproteobacteria</taxon>
        <taxon>Hyphomicrobiales</taxon>
        <taxon>Rhizobiaceae</taxon>
        <taxon>Rhizobium/Agrobacterium group</taxon>
        <taxon>Neorhizobium</taxon>
    </lineage>
</organism>
<sequence>MEMGQNPGSDVGVGFSEGGGMGMGNEQPLWSPSAEVQQKTPLYHFISWCAERFGKVFLDYDAFYAWSIGERADFWSAVWEFCGVKGERGDRVLINGEDMLAARFFPDATLNFAENLLSGTGAGDALIFRGEDKVNYRWSWDRLRAEVSRLQQAFRGLGIEKGDRIAAMMPNMPETIACMLAAASIGAIWSSCSPDFGEQGVLDRFSQIDPKLFITCDGYWYNGKLQDVAAKVRAVSSVLKTPVLVVPYAGDAPALAASLADGRTLADFTVPYEARAVEFEPLPFSHPLYILFSSGTTGVPKCIVHSAGGTLLQHLKELRFHCSLEPREKLFYFTTCGWMMWNWLVSGLAVGATLCLFDGSPFAPDGNALFDYAEAEKFAVFGTSAKYIDAVRKGGIAPKQSHDLAALRLVISTGSPLSPEGFSFVYEGIKSDVHLASISGGTDIVSTFVLGNPLKPVWRGEIQGPGLGLAVDVWNDDGKPVRREKGELVCTKAFPCMPLMFWNDPGGQKYRAAYFERFENVWCHGDFAEWTEHNGIVIHGRSDATLNPGGVRIGTAEIYNQVEQMEEVVEAICIGQDWDDDVRVILFVRLANGLALSDDLAKAIKARIRTGASPRHVPAKVIQVADIPRTKSGKIVELAVRDVVHGRAVRNKETLANPEALDLFDGLAELKS</sequence>
<dbReference type="Gene3D" id="3.40.50.12780">
    <property type="entry name" value="N-terminal domain of ligase-like"/>
    <property type="match status" value="1"/>
</dbReference>
<dbReference type="PROSITE" id="PS00455">
    <property type="entry name" value="AMP_BINDING"/>
    <property type="match status" value="1"/>
</dbReference>
<protein>
    <submittedName>
        <fullName evidence="9">Acetoacetyl-CoA synthase</fullName>
    </submittedName>
</protein>
<dbReference type="Proteomes" id="UP000028186">
    <property type="component" value="Chromosome I"/>
</dbReference>
<dbReference type="InterPro" id="IPR032387">
    <property type="entry name" value="ACAS_N"/>
</dbReference>
<name>A0A068T3L2_NEOGA</name>
<evidence type="ECO:0000256" key="2">
    <source>
        <dbReference type="ARBA" id="ARBA00022598"/>
    </source>
</evidence>
<gene>
    <name evidence="9" type="ORF">RG1141_CH03040</name>
</gene>
<dbReference type="AlphaFoldDB" id="A0A068T3L2"/>